<evidence type="ECO:0000313" key="4">
    <source>
        <dbReference type="Proteomes" id="UP001201873"/>
    </source>
</evidence>
<sequence length="338" mass="33767">MSTLEPNELTRLLSEAVDPIRPSADAYRQIRAGIDRRRRWRLPAFTLGGMVMAALIALAVVAIRPSPSNQLVEPAVPPVVPSNYTGPTPAGTGSGPSGSGSTHGGGQSSGGRGPAASGGASTPPSSPGTRPTLPTTTSPTVSASPSSPSSSTGPGVNSPPLPSPAARPAGAGDIDGDGRSDDVSSDGATVRVTFSRDAVVARVTLPEISVPLTSAVVDIDGDGFGELLVQTSDSGGTKSYALLHYIGLDTLVAVAPPTGFTLTSGTHTNTASGFRCGDHDHDLEISVGTSTDGNAFSVTTTALTLSRDGLTVTGSPATSTVRLPSDTSPFVPGCGSLS</sequence>
<protein>
    <submittedName>
        <fullName evidence="3">VCBS repeat-containing protein</fullName>
    </submittedName>
</protein>
<feature type="region of interest" description="Disordered" evidence="1">
    <location>
        <begin position="82"/>
        <end position="186"/>
    </location>
</feature>
<evidence type="ECO:0000256" key="1">
    <source>
        <dbReference type="SAM" id="MobiDB-lite"/>
    </source>
</evidence>
<keyword evidence="2" id="KW-0472">Membrane</keyword>
<feature type="transmembrane region" description="Helical" evidence="2">
    <location>
        <begin position="44"/>
        <end position="63"/>
    </location>
</feature>
<dbReference type="RefSeq" id="WP_248824248.1">
    <property type="nucleotide sequence ID" value="NZ_JALKFT010000006.1"/>
</dbReference>
<keyword evidence="2" id="KW-0812">Transmembrane</keyword>
<evidence type="ECO:0000313" key="3">
    <source>
        <dbReference type="EMBL" id="MCK9875876.1"/>
    </source>
</evidence>
<feature type="compositionally biased region" description="Low complexity" evidence="1">
    <location>
        <begin position="114"/>
        <end position="156"/>
    </location>
</feature>
<gene>
    <name evidence="3" type="ORF">MXD59_08835</name>
</gene>
<dbReference type="Proteomes" id="UP001201873">
    <property type="component" value="Unassembled WGS sequence"/>
</dbReference>
<comment type="caution">
    <text evidence="3">The sequence shown here is derived from an EMBL/GenBank/DDBJ whole genome shotgun (WGS) entry which is preliminary data.</text>
</comment>
<name>A0ABT0JWF4_9ACTN</name>
<keyword evidence="2" id="KW-1133">Transmembrane helix</keyword>
<evidence type="ECO:0000256" key="2">
    <source>
        <dbReference type="SAM" id="Phobius"/>
    </source>
</evidence>
<reference evidence="3 4" key="1">
    <citation type="submission" date="2022-04" db="EMBL/GenBank/DDBJ databases">
        <title>Genome diversity in the genus Frankia.</title>
        <authorList>
            <person name="Carlos-Shanley C."/>
            <person name="Hahn D."/>
        </authorList>
    </citation>
    <scope>NUCLEOTIDE SEQUENCE [LARGE SCALE GENOMIC DNA]</scope>
    <source>
        <strain evidence="3 4">Ag45/Mut15</strain>
    </source>
</reference>
<dbReference type="EMBL" id="JALKFT010000006">
    <property type="protein sequence ID" value="MCK9875876.1"/>
    <property type="molecule type" value="Genomic_DNA"/>
</dbReference>
<organism evidence="3 4">
    <name type="scientific">Frankia umida</name>
    <dbReference type="NCBI Taxonomy" id="573489"/>
    <lineage>
        <taxon>Bacteria</taxon>
        <taxon>Bacillati</taxon>
        <taxon>Actinomycetota</taxon>
        <taxon>Actinomycetes</taxon>
        <taxon>Frankiales</taxon>
        <taxon>Frankiaceae</taxon>
        <taxon>Frankia</taxon>
    </lineage>
</organism>
<keyword evidence="4" id="KW-1185">Reference proteome</keyword>
<dbReference type="SUPFAM" id="SSF69318">
    <property type="entry name" value="Integrin alpha N-terminal domain"/>
    <property type="match status" value="1"/>
</dbReference>
<accession>A0ABT0JWF4</accession>
<feature type="compositionally biased region" description="Gly residues" evidence="1">
    <location>
        <begin position="92"/>
        <end position="113"/>
    </location>
</feature>
<dbReference type="InterPro" id="IPR028994">
    <property type="entry name" value="Integrin_alpha_N"/>
</dbReference>
<proteinExistence type="predicted"/>